<feature type="compositionally biased region" description="Basic and acidic residues" evidence="1">
    <location>
        <begin position="194"/>
        <end position="217"/>
    </location>
</feature>
<evidence type="ECO:0000313" key="3">
    <source>
        <dbReference type="Proteomes" id="UP000250266"/>
    </source>
</evidence>
<evidence type="ECO:0000256" key="1">
    <source>
        <dbReference type="SAM" id="MobiDB-lite"/>
    </source>
</evidence>
<dbReference type="AlphaFoldDB" id="A0A8E2E4W7"/>
<organism evidence="2 3">
    <name type="scientific">Lepidopterella palustris CBS 459.81</name>
    <dbReference type="NCBI Taxonomy" id="1314670"/>
    <lineage>
        <taxon>Eukaryota</taxon>
        <taxon>Fungi</taxon>
        <taxon>Dikarya</taxon>
        <taxon>Ascomycota</taxon>
        <taxon>Pezizomycotina</taxon>
        <taxon>Dothideomycetes</taxon>
        <taxon>Pleosporomycetidae</taxon>
        <taxon>Mytilinidiales</taxon>
        <taxon>Argynnaceae</taxon>
        <taxon>Lepidopterella</taxon>
    </lineage>
</organism>
<evidence type="ECO:0000313" key="2">
    <source>
        <dbReference type="EMBL" id="OCK77455.1"/>
    </source>
</evidence>
<reference evidence="2 3" key="1">
    <citation type="journal article" date="2016" name="Nat. Commun.">
        <title>Ectomycorrhizal ecology is imprinted in the genome of the dominant symbiotic fungus Cenococcum geophilum.</title>
        <authorList>
            <consortium name="DOE Joint Genome Institute"/>
            <person name="Peter M."/>
            <person name="Kohler A."/>
            <person name="Ohm R.A."/>
            <person name="Kuo A."/>
            <person name="Krutzmann J."/>
            <person name="Morin E."/>
            <person name="Arend M."/>
            <person name="Barry K.W."/>
            <person name="Binder M."/>
            <person name="Choi C."/>
            <person name="Clum A."/>
            <person name="Copeland A."/>
            <person name="Grisel N."/>
            <person name="Haridas S."/>
            <person name="Kipfer T."/>
            <person name="LaButti K."/>
            <person name="Lindquist E."/>
            <person name="Lipzen A."/>
            <person name="Maire R."/>
            <person name="Meier B."/>
            <person name="Mihaltcheva S."/>
            <person name="Molinier V."/>
            <person name="Murat C."/>
            <person name="Poggeler S."/>
            <person name="Quandt C.A."/>
            <person name="Sperisen C."/>
            <person name="Tritt A."/>
            <person name="Tisserant E."/>
            <person name="Crous P.W."/>
            <person name="Henrissat B."/>
            <person name="Nehls U."/>
            <person name="Egli S."/>
            <person name="Spatafora J.W."/>
            <person name="Grigoriev I.V."/>
            <person name="Martin F.M."/>
        </authorList>
    </citation>
    <scope>NUCLEOTIDE SEQUENCE [LARGE SCALE GENOMIC DNA]</scope>
    <source>
        <strain evidence="2 3">CBS 459.81</strain>
    </source>
</reference>
<dbReference type="EMBL" id="KV745127">
    <property type="protein sequence ID" value="OCK77455.1"/>
    <property type="molecule type" value="Genomic_DNA"/>
</dbReference>
<feature type="region of interest" description="Disordered" evidence="1">
    <location>
        <begin position="185"/>
        <end position="217"/>
    </location>
</feature>
<sequence>MASSGYIVAINVSPLRSDELVITAKGARSLPLLKLEYEEVMEHAKQIEGSGRLVRGGVKTARERNLKMLRILRWLWECAVEPIFAELNLTATTGEMKDMPRIWWIVQRIMNLFPIHAAGDHSPGSVANNVSRAVSSYTPTIKSLKFSQENTMKLLTDKKKRFLMVPMPTTPVAYLGRHVCPGCVATEDSSPSSSRERTRLCSGSDAERGKSRFKELR</sequence>
<protein>
    <submittedName>
        <fullName evidence="2">Uncharacterized protein</fullName>
    </submittedName>
</protein>
<gene>
    <name evidence="2" type="ORF">K432DRAFT_427999</name>
</gene>
<accession>A0A8E2E4W7</accession>
<keyword evidence="3" id="KW-1185">Reference proteome</keyword>
<dbReference type="Proteomes" id="UP000250266">
    <property type="component" value="Unassembled WGS sequence"/>
</dbReference>
<proteinExistence type="predicted"/>
<name>A0A8E2E4W7_9PEZI</name>
<dbReference type="OrthoDB" id="9991317at2759"/>